<dbReference type="Proteomes" id="UP001287356">
    <property type="component" value="Unassembled WGS sequence"/>
</dbReference>
<reference evidence="2" key="1">
    <citation type="journal article" date="2023" name="Mol. Phylogenet. Evol.">
        <title>Genome-scale phylogeny and comparative genomics of the fungal order Sordariales.</title>
        <authorList>
            <person name="Hensen N."/>
            <person name="Bonometti L."/>
            <person name="Westerberg I."/>
            <person name="Brannstrom I.O."/>
            <person name="Guillou S."/>
            <person name="Cros-Aarteil S."/>
            <person name="Calhoun S."/>
            <person name="Haridas S."/>
            <person name="Kuo A."/>
            <person name="Mondo S."/>
            <person name="Pangilinan J."/>
            <person name="Riley R."/>
            <person name="LaButti K."/>
            <person name="Andreopoulos B."/>
            <person name="Lipzen A."/>
            <person name="Chen C."/>
            <person name="Yan M."/>
            <person name="Daum C."/>
            <person name="Ng V."/>
            <person name="Clum A."/>
            <person name="Steindorff A."/>
            <person name="Ohm R.A."/>
            <person name="Martin F."/>
            <person name="Silar P."/>
            <person name="Natvig D.O."/>
            <person name="Lalanne C."/>
            <person name="Gautier V."/>
            <person name="Ament-Velasquez S.L."/>
            <person name="Kruys A."/>
            <person name="Hutchinson M.I."/>
            <person name="Powell A.J."/>
            <person name="Barry K."/>
            <person name="Miller A.N."/>
            <person name="Grigoriev I.V."/>
            <person name="Debuchy R."/>
            <person name="Gladieux P."/>
            <person name="Hiltunen Thoren M."/>
            <person name="Johannesson H."/>
        </authorList>
    </citation>
    <scope>NUCLEOTIDE SEQUENCE</scope>
    <source>
        <strain evidence="2">CBS 958.72</strain>
    </source>
</reference>
<dbReference type="EMBL" id="JAULSN010000006">
    <property type="protein sequence ID" value="KAK3369807.1"/>
    <property type="molecule type" value="Genomic_DNA"/>
</dbReference>
<reference evidence="2" key="2">
    <citation type="submission" date="2023-06" db="EMBL/GenBank/DDBJ databases">
        <authorList>
            <consortium name="Lawrence Berkeley National Laboratory"/>
            <person name="Haridas S."/>
            <person name="Hensen N."/>
            <person name="Bonometti L."/>
            <person name="Westerberg I."/>
            <person name="Brannstrom I.O."/>
            <person name="Guillou S."/>
            <person name="Cros-Aarteil S."/>
            <person name="Calhoun S."/>
            <person name="Kuo A."/>
            <person name="Mondo S."/>
            <person name="Pangilinan J."/>
            <person name="Riley R."/>
            <person name="Labutti K."/>
            <person name="Andreopoulos B."/>
            <person name="Lipzen A."/>
            <person name="Chen C."/>
            <person name="Yanf M."/>
            <person name="Daum C."/>
            <person name="Ng V."/>
            <person name="Clum A."/>
            <person name="Steindorff A."/>
            <person name="Ohm R."/>
            <person name="Martin F."/>
            <person name="Silar P."/>
            <person name="Natvig D."/>
            <person name="Lalanne C."/>
            <person name="Gautier V."/>
            <person name="Ament-Velasquez S.L."/>
            <person name="Kruys A."/>
            <person name="Hutchinson M.I."/>
            <person name="Powell A.J."/>
            <person name="Barry K."/>
            <person name="Miller A.N."/>
            <person name="Grigoriev I.V."/>
            <person name="Debuchy R."/>
            <person name="Gladieux P."/>
            <person name="Thoren M.H."/>
            <person name="Johannesson H."/>
        </authorList>
    </citation>
    <scope>NUCLEOTIDE SEQUENCE</scope>
    <source>
        <strain evidence="2">CBS 958.72</strain>
    </source>
</reference>
<comment type="caution">
    <text evidence="2">The sequence shown here is derived from an EMBL/GenBank/DDBJ whole genome shotgun (WGS) entry which is preliminary data.</text>
</comment>
<evidence type="ECO:0000313" key="2">
    <source>
        <dbReference type="EMBL" id="KAK3369807.1"/>
    </source>
</evidence>
<dbReference type="AlphaFoldDB" id="A0AAE0N3W3"/>
<accession>A0AAE0N3W3</accession>
<proteinExistence type="predicted"/>
<evidence type="ECO:0000256" key="1">
    <source>
        <dbReference type="SAM" id="MobiDB-lite"/>
    </source>
</evidence>
<sequence>MQLNVAPESYAALEATGTLRCLFRTTYTLSSRHSSVAIALAHDLVKEFTDAMLAHFVQIKAGTRAANANPTPDLKLNAVTLRSNRIFICYDMFLQECKKEVRDKVDRCVDQPIYAIYKSENVYHLTRSPALDRRIAEEYANLRQVDTGPRPYFTDSKNPPVYDEGERIEDPEYGLYDTEGFGKEEKDRRGPDSRKTQTEADNADATPK</sequence>
<feature type="compositionally biased region" description="Basic and acidic residues" evidence="1">
    <location>
        <begin position="180"/>
        <end position="198"/>
    </location>
</feature>
<gene>
    <name evidence="2" type="ORF">B0T24DRAFT_532995</name>
</gene>
<feature type="region of interest" description="Disordered" evidence="1">
    <location>
        <begin position="146"/>
        <end position="208"/>
    </location>
</feature>
<organism evidence="2 3">
    <name type="scientific">Lasiosphaeria ovina</name>
    <dbReference type="NCBI Taxonomy" id="92902"/>
    <lineage>
        <taxon>Eukaryota</taxon>
        <taxon>Fungi</taxon>
        <taxon>Dikarya</taxon>
        <taxon>Ascomycota</taxon>
        <taxon>Pezizomycotina</taxon>
        <taxon>Sordariomycetes</taxon>
        <taxon>Sordariomycetidae</taxon>
        <taxon>Sordariales</taxon>
        <taxon>Lasiosphaeriaceae</taxon>
        <taxon>Lasiosphaeria</taxon>
    </lineage>
</organism>
<protein>
    <submittedName>
        <fullName evidence="2">Uncharacterized protein</fullName>
    </submittedName>
</protein>
<evidence type="ECO:0000313" key="3">
    <source>
        <dbReference type="Proteomes" id="UP001287356"/>
    </source>
</evidence>
<name>A0AAE0N3W3_9PEZI</name>
<keyword evidence="3" id="KW-1185">Reference proteome</keyword>